<dbReference type="NCBIfam" id="TIGR02985">
    <property type="entry name" value="Sig70_bacteroi1"/>
    <property type="match status" value="1"/>
</dbReference>
<keyword evidence="2" id="KW-0805">Transcription regulation</keyword>
<dbReference type="InterPro" id="IPR013324">
    <property type="entry name" value="RNA_pol_sigma_r3/r4-like"/>
</dbReference>
<dbReference type="NCBIfam" id="TIGR02937">
    <property type="entry name" value="sigma70-ECF"/>
    <property type="match status" value="1"/>
</dbReference>
<reference evidence="7 8" key="1">
    <citation type="submission" date="2018-10" db="EMBL/GenBank/DDBJ databases">
        <title>Ulvibacterium marinum gen. nov., sp. nov., a novel marine bacterium of the family Flavobacteriaceae, isolated from a culture of the green alga Ulva prolifera.</title>
        <authorList>
            <person name="Zhang Z."/>
        </authorList>
    </citation>
    <scope>NUCLEOTIDE SEQUENCE [LARGE SCALE GENOMIC DNA]</scope>
    <source>
        <strain evidence="7 8">CCMM003</strain>
    </source>
</reference>
<comment type="caution">
    <text evidence="7">The sequence shown here is derived from an EMBL/GenBank/DDBJ whole genome shotgun (WGS) entry which is preliminary data.</text>
</comment>
<dbReference type="Pfam" id="PF04542">
    <property type="entry name" value="Sigma70_r2"/>
    <property type="match status" value="1"/>
</dbReference>
<evidence type="ECO:0000259" key="5">
    <source>
        <dbReference type="Pfam" id="PF04542"/>
    </source>
</evidence>
<dbReference type="Gene3D" id="1.10.1740.10">
    <property type="match status" value="1"/>
</dbReference>
<dbReference type="Gene3D" id="1.10.10.10">
    <property type="entry name" value="Winged helix-like DNA-binding domain superfamily/Winged helix DNA-binding domain"/>
    <property type="match status" value="1"/>
</dbReference>
<dbReference type="InterPro" id="IPR013249">
    <property type="entry name" value="RNA_pol_sigma70_r4_t2"/>
</dbReference>
<sequence length="187" mass="21947">MDPVSFASLLEKGETVAFEALFKLYYDKLMHVAKGYLVRHEDAEGIVQSVFLKLWENRVRLKNTVNMNSYLYTMTKNACLDQLKHEKVKIKYLNSHYHKKLAIQRQFLKDEAASLLLKNELEQVIIKSLELLPEKCKKVFTKSRVEGLKHYEIALELGISKKTVDNHISYALKHMRFHLKNFTTLFL</sequence>
<organism evidence="7 8">
    <name type="scientific">Ulvibacterium marinum</name>
    <dbReference type="NCBI Taxonomy" id="2419782"/>
    <lineage>
        <taxon>Bacteria</taxon>
        <taxon>Pseudomonadati</taxon>
        <taxon>Bacteroidota</taxon>
        <taxon>Flavobacteriia</taxon>
        <taxon>Flavobacteriales</taxon>
        <taxon>Flavobacteriaceae</taxon>
        <taxon>Ulvibacterium</taxon>
    </lineage>
</organism>
<evidence type="ECO:0000256" key="3">
    <source>
        <dbReference type="ARBA" id="ARBA00023082"/>
    </source>
</evidence>
<dbReference type="InterPro" id="IPR014327">
    <property type="entry name" value="RNA_pol_sigma70_bacteroid"/>
</dbReference>
<protein>
    <submittedName>
        <fullName evidence="7">RNA polymerase sigma-70 factor</fullName>
    </submittedName>
</protein>
<dbReference type="PANTHER" id="PTHR43133">
    <property type="entry name" value="RNA POLYMERASE ECF-TYPE SIGMA FACTO"/>
    <property type="match status" value="1"/>
</dbReference>
<dbReference type="OrthoDB" id="659855at2"/>
<feature type="domain" description="RNA polymerase sigma factor 70 region 4 type 2" evidence="6">
    <location>
        <begin position="125"/>
        <end position="175"/>
    </location>
</feature>
<evidence type="ECO:0000259" key="6">
    <source>
        <dbReference type="Pfam" id="PF08281"/>
    </source>
</evidence>
<dbReference type="PANTHER" id="PTHR43133:SF46">
    <property type="entry name" value="RNA POLYMERASE SIGMA-70 FACTOR ECF SUBFAMILY"/>
    <property type="match status" value="1"/>
</dbReference>
<dbReference type="GO" id="GO:0016987">
    <property type="term" value="F:sigma factor activity"/>
    <property type="evidence" value="ECO:0007669"/>
    <property type="project" value="UniProtKB-KW"/>
</dbReference>
<dbReference type="Proteomes" id="UP000276603">
    <property type="component" value="Unassembled WGS sequence"/>
</dbReference>
<dbReference type="InterPro" id="IPR013325">
    <property type="entry name" value="RNA_pol_sigma_r2"/>
</dbReference>
<evidence type="ECO:0000256" key="1">
    <source>
        <dbReference type="ARBA" id="ARBA00010641"/>
    </source>
</evidence>
<dbReference type="SUPFAM" id="SSF88659">
    <property type="entry name" value="Sigma3 and sigma4 domains of RNA polymerase sigma factors"/>
    <property type="match status" value="1"/>
</dbReference>
<dbReference type="Pfam" id="PF08281">
    <property type="entry name" value="Sigma70_r4_2"/>
    <property type="match status" value="1"/>
</dbReference>
<evidence type="ECO:0000313" key="7">
    <source>
        <dbReference type="EMBL" id="RKN78157.1"/>
    </source>
</evidence>
<keyword evidence="3" id="KW-0731">Sigma factor</keyword>
<dbReference type="InterPro" id="IPR039425">
    <property type="entry name" value="RNA_pol_sigma-70-like"/>
</dbReference>
<evidence type="ECO:0000256" key="2">
    <source>
        <dbReference type="ARBA" id="ARBA00023015"/>
    </source>
</evidence>
<dbReference type="InterPro" id="IPR014284">
    <property type="entry name" value="RNA_pol_sigma-70_dom"/>
</dbReference>
<dbReference type="SUPFAM" id="SSF88946">
    <property type="entry name" value="Sigma2 domain of RNA polymerase sigma factors"/>
    <property type="match status" value="1"/>
</dbReference>
<evidence type="ECO:0000313" key="8">
    <source>
        <dbReference type="Proteomes" id="UP000276603"/>
    </source>
</evidence>
<proteinExistence type="inferred from homology"/>
<keyword evidence="4" id="KW-0804">Transcription</keyword>
<accession>A0A3B0C2Y8</accession>
<comment type="similarity">
    <text evidence="1">Belongs to the sigma-70 factor family. ECF subfamily.</text>
</comment>
<name>A0A3B0C2Y8_9FLAO</name>
<dbReference type="AlphaFoldDB" id="A0A3B0C2Y8"/>
<evidence type="ECO:0000256" key="4">
    <source>
        <dbReference type="ARBA" id="ARBA00023163"/>
    </source>
</evidence>
<dbReference type="GO" id="GO:0003677">
    <property type="term" value="F:DNA binding"/>
    <property type="evidence" value="ECO:0007669"/>
    <property type="project" value="InterPro"/>
</dbReference>
<gene>
    <name evidence="7" type="ORF">D7Z94_22045</name>
</gene>
<dbReference type="GO" id="GO:0006352">
    <property type="term" value="P:DNA-templated transcription initiation"/>
    <property type="evidence" value="ECO:0007669"/>
    <property type="project" value="InterPro"/>
</dbReference>
<keyword evidence="8" id="KW-1185">Reference proteome</keyword>
<dbReference type="InterPro" id="IPR007627">
    <property type="entry name" value="RNA_pol_sigma70_r2"/>
</dbReference>
<dbReference type="EMBL" id="RBCJ01000005">
    <property type="protein sequence ID" value="RKN78157.1"/>
    <property type="molecule type" value="Genomic_DNA"/>
</dbReference>
<dbReference type="InterPro" id="IPR036388">
    <property type="entry name" value="WH-like_DNA-bd_sf"/>
</dbReference>
<feature type="domain" description="RNA polymerase sigma-70 region 2" evidence="5">
    <location>
        <begin position="21"/>
        <end position="86"/>
    </location>
</feature>